<evidence type="ECO:0000313" key="8">
    <source>
        <dbReference type="EMBL" id="MET4580122.1"/>
    </source>
</evidence>
<comment type="subcellular location">
    <subcellularLocation>
        <location evidence="1">Cell membrane</location>
        <topology evidence="1">Multi-pass membrane protein</topology>
    </subcellularLocation>
</comment>
<feature type="transmembrane region" description="Helical" evidence="7">
    <location>
        <begin position="327"/>
        <end position="348"/>
    </location>
</feature>
<name>A0ABV2QHW9_9BURK</name>
<dbReference type="PANTHER" id="PTHR33529:SF2">
    <property type="entry name" value="LIPOPOLYSACCHARIDE EXPORT SYSTEM PERMEASE PROTEIN LPTG"/>
    <property type="match status" value="1"/>
</dbReference>
<evidence type="ECO:0000256" key="5">
    <source>
        <dbReference type="ARBA" id="ARBA00023136"/>
    </source>
</evidence>
<evidence type="ECO:0000256" key="7">
    <source>
        <dbReference type="SAM" id="Phobius"/>
    </source>
</evidence>
<evidence type="ECO:0000256" key="3">
    <source>
        <dbReference type="ARBA" id="ARBA00022692"/>
    </source>
</evidence>
<feature type="transmembrane region" description="Helical" evidence="7">
    <location>
        <begin position="12"/>
        <end position="30"/>
    </location>
</feature>
<protein>
    <submittedName>
        <fullName evidence="8">Lipopolysaccharide export system permease protein</fullName>
    </submittedName>
</protein>
<comment type="caution">
    <text evidence="8">The sequence shown here is derived from an EMBL/GenBank/DDBJ whole genome shotgun (WGS) entry which is preliminary data.</text>
</comment>
<evidence type="ECO:0000256" key="4">
    <source>
        <dbReference type="ARBA" id="ARBA00022989"/>
    </source>
</evidence>
<dbReference type="EMBL" id="JBEPSH010000014">
    <property type="protein sequence ID" value="MET4580122.1"/>
    <property type="molecule type" value="Genomic_DNA"/>
</dbReference>
<keyword evidence="3 7" id="KW-0812">Transmembrane</keyword>
<dbReference type="RefSeq" id="WP_354448813.1">
    <property type="nucleotide sequence ID" value="NZ_JBEPSH010000014.1"/>
</dbReference>
<dbReference type="Proteomes" id="UP001549320">
    <property type="component" value="Unassembled WGS sequence"/>
</dbReference>
<evidence type="ECO:0000256" key="6">
    <source>
        <dbReference type="SAM" id="MobiDB-lite"/>
    </source>
</evidence>
<feature type="region of interest" description="Disordered" evidence="6">
    <location>
        <begin position="218"/>
        <end position="241"/>
    </location>
</feature>
<dbReference type="InterPro" id="IPR030923">
    <property type="entry name" value="LptG"/>
</dbReference>
<dbReference type="NCBIfam" id="TIGR04408">
    <property type="entry name" value="LptG_lptG"/>
    <property type="match status" value="1"/>
</dbReference>
<reference evidence="8 9" key="1">
    <citation type="submission" date="2024-06" db="EMBL/GenBank/DDBJ databases">
        <title>Sorghum-associated microbial communities from plants grown in Nebraska, USA.</title>
        <authorList>
            <person name="Schachtman D."/>
        </authorList>
    </citation>
    <scope>NUCLEOTIDE SEQUENCE [LARGE SCALE GENOMIC DNA]</scope>
    <source>
        <strain evidence="8 9">2709</strain>
    </source>
</reference>
<feature type="compositionally biased region" description="Polar residues" evidence="6">
    <location>
        <begin position="218"/>
        <end position="234"/>
    </location>
</feature>
<evidence type="ECO:0000256" key="1">
    <source>
        <dbReference type="ARBA" id="ARBA00004651"/>
    </source>
</evidence>
<feature type="transmembrane region" description="Helical" evidence="7">
    <location>
        <begin position="301"/>
        <end position="321"/>
    </location>
</feature>
<keyword evidence="2" id="KW-1003">Cell membrane</keyword>
<keyword evidence="5 7" id="KW-0472">Membrane</keyword>
<dbReference type="InterPro" id="IPR005495">
    <property type="entry name" value="LptG/LptF_permease"/>
</dbReference>
<feature type="transmembrane region" description="Helical" evidence="7">
    <location>
        <begin position="360"/>
        <end position="382"/>
    </location>
</feature>
<dbReference type="PANTHER" id="PTHR33529">
    <property type="entry name" value="SLR0882 PROTEIN-RELATED"/>
    <property type="match status" value="1"/>
</dbReference>
<keyword evidence="4 7" id="KW-1133">Transmembrane helix</keyword>
<feature type="transmembrane region" description="Helical" evidence="7">
    <location>
        <begin position="104"/>
        <end position="125"/>
    </location>
</feature>
<accession>A0ABV2QHW9</accession>
<organism evidence="8 9">
    <name type="scientific">Ottowia thiooxydans</name>
    <dbReference type="NCBI Taxonomy" id="219182"/>
    <lineage>
        <taxon>Bacteria</taxon>
        <taxon>Pseudomonadati</taxon>
        <taxon>Pseudomonadota</taxon>
        <taxon>Betaproteobacteria</taxon>
        <taxon>Burkholderiales</taxon>
        <taxon>Comamonadaceae</taxon>
        <taxon>Ottowia</taxon>
    </lineage>
</organism>
<evidence type="ECO:0000256" key="2">
    <source>
        <dbReference type="ARBA" id="ARBA00022475"/>
    </source>
</evidence>
<sequence length="385" mass="42725">MNTIRRLIYGEILRAVGFVIVAFLLLFFFFDFVDELQALNRLAPQGYTLPMALLYVALLVPAHMYELLPIAVLIGTIYVMARLAESSEFTILRTSGLGPGRALGTLLTLGVGFVALTFICGDYLAPEANRAGQILKGRFSGELTVGQTGAWLKDRQDDRSYSVNVAALSPSGSMSNVRIFEFDAQGRLLSTTKAAQARVGDDDAWTLQNVQRREFELATQNASNASKSQANQGLSGDKRPQVSNSALPELRWPTSLSIDMVAAALLSPDRMQTVDLFQYIRHLDDNGQSAQRYEIQFWRKVFYPLSCLVMMVLALPFAYLHFRSGNITGYVFMGVLAGISFFLLNNVFGFIGNLRNWEPWMAAAAPGLLYSLISLGAFRWLVVRQ</sequence>
<proteinExistence type="predicted"/>
<dbReference type="Pfam" id="PF03739">
    <property type="entry name" value="LptF_LptG"/>
    <property type="match status" value="1"/>
</dbReference>
<evidence type="ECO:0000313" key="9">
    <source>
        <dbReference type="Proteomes" id="UP001549320"/>
    </source>
</evidence>
<keyword evidence="9" id="KW-1185">Reference proteome</keyword>
<gene>
    <name evidence="8" type="ORF">ABIE13_005261</name>
</gene>